<comment type="caution">
    <text evidence="5">The sequence shown here is derived from an EMBL/GenBank/DDBJ whole genome shotgun (WGS) entry which is preliminary data.</text>
</comment>
<dbReference type="Proteomes" id="UP000176662">
    <property type="component" value="Unassembled WGS sequence"/>
</dbReference>
<evidence type="ECO:0000259" key="4">
    <source>
        <dbReference type="SMART" id="SM00854"/>
    </source>
</evidence>
<dbReference type="InterPro" id="IPR029052">
    <property type="entry name" value="Metallo-depent_PP-like"/>
</dbReference>
<reference evidence="5 6" key="1">
    <citation type="journal article" date="2016" name="Nat. Commun.">
        <title>Thousands of microbial genomes shed light on interconnected biogeochemical processes in an aquifer system.</title>
        <authorList>
            <person name="Anantharaman K."/>
            <person name="Brown C.T."/>
            <person name="Hug L.A."/>
            <person name="Sharon I."/>
            <person name="Castelle C.J."/>
            <person name="Probst A.J."/>
            <person name="Thomas B.C."/>
            <person name="Singh A."/>
            <person name="Wilkins M.J."/>
            <person name="Karaoz U."/>
            <person name="Brodie E.L."/>
            <person name="Williams K.H."/>
            <person name="Hubbard S.S."/>
            <person name="Banfield J.F."/>
        </authorList>
    </citation>
    <scope>NUCLEOTIDE SEQUENCE [LARGE SCALE GENOMIC DNA]</scope>
</reference>
<dbReference type="InterPro" id="IPR052169">
    <property type="entry name" value="CW_Biosynth-Accessory"/>
</dbReference>
<dbReference type="EMBL" id="MHLX01000003">
    <property type="protein sequence ID" value="OGZ19373.1"/>
    <property type="molecule type" value="Genomic_DNA"/>
</dbReference>
<organism evidence="5 6">
    <name type="scientific">Candidatus Nealsonbacteria bacterium RBG_13_38_11</name>
    <dbReference type="NCBI Taxonomy" id="1801662"/>
    <lineage>
        <taxon>Bacteria</taxon>
        <taxon>Candidatus Nealsoniibacteriota</taxon>
    </lineage>
</organism>
<protein>
    <recommendedName>
        <fullName evidence="4">Capsule synthesis protein CapA domain-containing protein</fullName>
    </recommendedName>
</protein>
<evidence type="ECO:0000313" key="6">
    <source>
        <dbReference type="Proteomes" id="UP000176662"/>
    </source>
</evidence>
<feature type="coiled-coil region" evidence="2">
    <location>
        <begin position="201"/>
        <end position="228"/>
    </location>
</feature>
<dbReference type="InterPro" id="IPR019079">
    <property type="entry name" value="Capsule_synth_CapA"/>
</dbReference>
<keyword evidence="3" id="KW-0472">Membrane</keyword>
<evidence type="ECO:0000256" key="2">
    <source>
        <dbReference type="SAM" id="Coils"/>
    </source>
</evidence>
<accession>A0A1G2E0P0</accession>
<gene>
    <name evidence="5" type="ORF">A2Z68_01380</name>
</gene>
<name>A0A1G2E0P0_9BACT</name>
<sequence length="330" mass="37352">MNYQKVKLIFLCFVLVIIVFVAAVFLIKPRTTEIYRASSPEKETVNIILVGDIMLDRGVEYMIEKQGKGDFKFPFLKIAEYFKKADIVFGNLEGIISDKGTKIGSIYSFRVNPKAMEELALTGFNVLSLANNHALDYGKEALEDCFIRLKDSGISYVGAGLNEKEAFSLVVKEVNNTKIGFLAYTDLGPEIWKAKEDSGIAWIKESDLEKIEKDIQEAKNKVDVLIVSLHSGEEYTQKLTQFQIEFPKMAIEAGADLIVGHHPHVVQPNEKYQQGYIFYSLGNFIFDQSFSKETMGGLLLEVQIKDKKIKEIIQKEVKINNYFQATIDNS</sequence>
<dbReference type="SMART" id="SM00854">
    <property type="entry name" value="PGA_cap"/>
    <property type="match status" value="1"/>
</dbReference>
<feature type="domain" description="Capsule synthesis protein CapA" evidence="4">
    <location>
        <begin position="46"/>
        <end position="288"/>
    </location>
</feature>
<dbReference type="CDD" id="cd07381">
    <property type="entry name" value="MPP_CapA"/>
    <property type="match status" value="1"/>
</dbReference>
<comment type="similarity">
    <text evidence="1">Belongs to the CapA family.</text>
</comment>
<dbReference type="Pfam" id="PF09587">
    <property type="entry name" value="PGA_cap"/>
    <property type="match status" value="1"/>
</dbReference>
<dbReference type="PANTHER" id="PTHR33393:SF11">
    <property type="entry name" value="POLYGLUTAMINE SYNTHESIS ACCESSORY PROTEIN RV0574C-RELATED"/>
    <property type="match status" value="1"/>
</dbReference>
<keyword evidence="2" id="KW-0175">Coiled coil</keyword>
<evidence type="ECO:0000313" key="5">
    <source>
        <dbReference type="EMBL" id="OGZ19373.1"/>
    </source>
</evidence>
<feature type="transmembrane region" description="Helical" evidence="3">
    <location>
        <begin position="6"/>
        <end position="27"/>
    </location>
</feature>
<evidence type="ECO:0000256" key="3">
    <source>
        <dbReference type="SAM" id="Phobius"/>
    </source>
</evidence>
<dbReference type="Gene3D" id="3.60.21.10">
    <property type="match status" value="1"/>
</dbReference>
<keyword evidence="3" id="KW-0812">Transmembrane</keyword>
<dbReference type="AlphaFoldDB" id="A0A1G2E0P0"/>
<dbReference type="PANTHER" id="PTHR33393">
    <property type="entry name" value="POLYGLUTAMINE SYNTHESIS ACCESSORY PROTEIN RV0574C-RELATED"/>
    <property type="match status" value="1"/>
</dbReference>
<evidence type="ECO:0000256" key="1">
    <source>
        <dbReference type="ARBA" id="ARBA00005662"/>
    </source>
</evidence>
<proteinExistence type="inferred from homology"/>
<dbReference type="SUPFAM" id="SSF56300">
    <property type="entry name" value="Metallo-dependent phosphatases"/>
    <property type="match status" value="1"/>
</dbReference>
<keyword evidence="3" id="KW-1133">Transmembrane helix</keyword>